<dbReference type="Gene3D" id="3.50.50.60">
    <property type="entry name" value="FAD/NAD(P)-binding domain"/>
    <property type="match status" value="1"/>
</dbReference>
<comment type="similarity">
    <text evidence="2 6">Belongs to the flavin monoamine oxidase family.</text>
</comment>
<evidence type="ECO:0000256" key="3">
    <source>
        <dbReference type="ARBA" id="ARBA00023002"/>
    </source>
</evidence>
<evidence type="ECO:0000256" key="4">
    <source>
        <dbReference type="ARBA" id="ARBA00048448"/>
    </source>
</evidence>
<dbReference type="GO" id="GO:0097621">
    <property type="term" value="F:monoamine oxidase activity"/>
    <property type="evidence" value="ECO:0007669"/>
    <property type="project" value="UniProtKB-EC"/>
</dbReference>
<dbReference type="SUPFAM" id="SSF54373">
    <property type="entry name" value="FAD-linked reductases, C-terminal domain"/>
    <property type="match status" value="1"/>
</dbReference>
<dbReference type="SUPFAM" id="SSF51905">
    <property type="entry name" value="FAD/NAD(P)-binding domain"/>
    <property type="match status" value="1"/>
</dbReference>
<dbReference type="EMBL" id="KN846957">
    <property type="protein sequence ID" value="KIW70760.1"/>
    <property type="molecule type" value="Genomic_DNA"/>
</dbReference>
<comment type="cofactor">
    <cofactor evidence="1 6">
        <name>FAD</name>
        <dbReference type="ChEBI" id="CHEBI:57692"/>
    </cofactor>
</comment>
<protein>
    <recommendedName>
        <fullName evidence="6">Amine oxidase</fullName>
        <ecNumber evidence="6">1.4.3.-</ecNumber>
    </recommendedName>
</protein>
<reference evidence="8 9" key="1">
    <citation type="submission" date="2015-01" db="EMBL/GenBank/DDBJ databases">
        <title>The Genome Sequence of Capronia semiimmersa CBS27337.</title>
        <authorList>
            <consortium name="The Broad Institute Genomics Platform"/>
            <person name="Cuomo C."/>
            <person name="de Hoog S."/>
            <person name="Gorbushina A."/>
            <person name="Stielow B."/>
            <person name="Teixiera M."/>
            <person name="Abouelleil A."/>
            <person name="Chapman S.B."/>
            <person name="Priest M."/>
            <person name="Young S.K."/>
            <person name="Wortman J."/>
            <person name="Nusbaum C."/>
            <person name="Birren B."/>
        </authorList>
    </citation>
    <scope>NUCLEOTIDE SEQUENCE [LARGE SCALE GENOMIC DNA]</scope>
    <source>
        <strain evidence="8 9">CBS 27337</strain>
    </source>
</reference>
<dbReference type="Proteomes" id="UP000054266">
    <property type="component" value="Unassembled WGS sequence"/>
</dbReference>
<dbReference type="HOGENOM" id="CLU_004498_0_3_1"/>
<keyword evidence="3 6" id="KW-0560">Oxidoreductase</keyword>
<dbReference type="Gene3D" id="3.90.660.10">
    <property type="match status" value="1"/>
</dbReference>
<evidence type="ECO:0000256" key="2">
    <source>
        <dbReference type="ARBA" id="ARBA00005995"/>
    </source>
</evidence>
<dbReference type="PRINTS" id="PR00757">
    <property type="entry name" value="AMINEOXDASEF"/>
</dbReference>
<keyword evidence="6" id="KW-0285">Flavoprotein</keyword>
<evidence type="ECO:0000256" key="6">
    <source>
        <dbReference type="RuleBase" id="RU362067"/>
    </source>
</evidence>
<dbReference type="PANTHER" id="PTHR43563">
    <property type="entry name" value="AMINE OXIDASE"/>
    <property type="match status" value="1"/>
</dbReference>
<feature type="binding site" evidence="5">
    <location>
        <position position="337"/>
    </location>
    <ligand>
        <name>substrate</name>
    </ligand>
</feature>
<dbReference type="InterPro" id="IPR050703">
    <property type="entry name" value="Flavin_MAO"/>
</dbReference>
<evidence type="ECO:0000256" key="5">
    <source>
        <dbReference type="PIRSR" id="PIRSR601613-1"/>
    </source>
</evidence>
<sequence length="462" mass="51154">MFDVVVVGGGLAGLQAALKCKEAGLSLTVLEARDRVGGKTWSVPLKSGRGNIELGAAWINPHTQHRVGQYARQFNLHTVKQRVVGKAVMQTKEGNRFEHPFGTTPASSEEERKDLERVRDHISAISLQPADLSQLEQDRVTVDEYVRNLDALPSTVDMANLWTQVMHGVESTEESAAFFLDYCRRVGGFPVIRADDETGGNYLRIVEGTLQIAKGVAALLGHANIQLSSPVSSVKQHRHHVEVSTVDGRTILARKCIMSIPSAMFRTIDMSPPLPQGFQSIANASRLGDYTKVVVCYDTPWWREMGFNGIFNSFVGPVSSGRDTCIEQTQTYCITCFVNGENSRRWSRLSLEDRQSAILKQLACIFDVGPGHEVYRPIQVHEQIWKNEQYSHGALTPIPALGHYTRHAEVYGKPSQNMHFVGTEYSPEWKGYMEGALCSGEQGAAEVIALLKQRDALSSAKL</sequence>
<comment type="catalytic activity">
    <reaction evidence="4">
        <text>a secondary aliphatic amine + O2 + H2O = a primary amine + an aldehyde + H2O2</text>
        <dbReference type="Rhea" id="RHEA:26414"/>
        <dbReference type="ChEBI" id="CHEBI:15377"/>
        <dbReference type="ChEBI" id="CHEBI:15379"/>
        <dbReference type="ChEBI" id="CHEBI:16240"/>
        <dbReference type="ChEBI" id="CHEBI:17478"/>
        <dbReference type="ChEBI" id="CHEBI:58855"/>
        <dbReference type="ChEBI" id="CHEBI:65296"/>
        <dbReference type="EC" id="1.4.3.4"/>
    </reaction>
</comment>
<evidence type="ECO:0000313" key="8">
    <source>
        <dbReference type="EMBL" id="KIW70760.1"/>
    </source>
</evidence>
<name>A0A0D2FW94_9EURO</name>
<dbReference type="AlphaFoldDB" id="A0A0D2FW94"/>
<feature type="domain" description="Amine oxidase" evidence="7">
    <location>
        <begin position="11"/>
        <end position="448"/>
    </location>
</feature>
<evidence type="ECO:0000313" key="9">
    <source>
        <dbReference type="Proteomes" id="UP000054266"/>
    </source>
</evidence>
<dbReference type="InterPro" id="IPR036188">
    <property type="entry name" value="FAD/NAD-bd_sf"/>
</dbReference>
<dbReference type="Gene3D" id="1.10.405.10">
    <property type="entry name" value="Guanine Nucleotide Dissociation Inhibitor, domain 1"/>
    <property type="match status" value="1"/>
</dbReference>
<dbReference type="InterPro" id="IPR001613">
    <property type="entry name" value="Flavin_amine_oxidase"/>
</dbReference>
<keyword evidence="6" id="KW-0274">FAD</keyword>
<dbReference type="InterPro" id="IPR002937">
    <property type="entry name" value="Amino_oxidase"/>
</dbReference>
<evidence type="ECO:0000259" key="7">
    <source>
        <dbReference type="Pfam" id="PF01593"/>
    </source>
</evidence>
<feature type="binding site" evidence="5">
    <location>
        <position position="231"/>
    </location>
    <ligand>
        <name>FAD</name>
        <dbReference type="ChEBI" id="CHEBI:57692"/>
    </ligand>
</feature>
<dbReference type="EC" id="1.4.3.-" evidence="6"/>
<organism evidence="8 9">
    <name type="scientific">Phialophora macrospora</name>
    <dbReference type="NCBI Taxonomy" id="1851006"/>
    <lineage>
        <taxon>Eukaryota</taxon>
        <taxon>Fungi</taxon>
        <taxon>Dikarya</taxon>
        <taxon>Ascomycota</taxon>
        <taxon>Pezizomycotina</taxon>
        <taxon>Eurotiomycetes</taxon>
        <taxon>Chaetothyriomycetidae</taxon>
        <taxon>Chaetothyriales</taxon>
        <taxon>Herpotrichiellaceae</taxon>
        <taxon>Phialophora</taxon>
    </lineage>
</organism>
<proteinExistence type="inferred from homology"/>
<dbReference type="STRING" id="5601.A0A0D2FW94"/>
<evidence type="ECO:0000256" key="1">
    <source>
        <dbReference type="ARBA" id="ARBA00001974"/>
    </source>
</evidence>
<dbReference type="Pfam" id="PF01593">
    <property type="entry name" value="Amino_oxidase"/>
    <property type="match status" value="1"/>
</dbReference>
<feature type="binding site" evidence="5">
    <location>
        <begin position="31"/>
        <end position="32"/>
    </location>
    <ligand>
        <name>FAD</name>
        <dbReference type="ChEBI" id="CHEBI:57692"/>
    </ligand>
</feature>
<feature type="binding site" evidence="5">
    <location>
        <position position="424"/>
    </location>
    <ligand>
        <name>FAD</name>
        <dbReference type="ChEBI" id="CHEBI:57692"/>
    </ligand>
</feature>
<dbReference type="PANTHER" id="PTHR43563:SF14">
    <property type="entry name" value="AMINE OXIDASE"/>
    <property type="match status" value="1"/>
</dbReference>
<keyword evidence="9" id="KW-1185">Reference proteome</keyword>
<gene>
    <name evidence="8" type="ORF">PV04_03001</name>
</gene>
<accession>A0A0D2FW94</accession>